<dbReference type="InterPro" id="IPR001610">
    <property type="entry name" value="PAC"/>
</dbReference>
<keyword evidence="4 11" id="KW-0808">Transferase</keyword>
<dbReference type="InterPro" id="IPR013767">
    <property type="entry name" value="PAS_fold"/>
</dbReference>
<protein>
    <recommendedName>
        <fullName evidence="2">histidine kinase</fullName>
        <ecNumber evidence="2">2.7.13.3</ecNumber>
    </recommendedName>
</protein>
<feature type="domain" description="PAS" evidence="9">
    <location>
        <begin position="205"/>
        <end position="251"/>
    </location>
</feature>
<dbReference type="SMART" id="SM00387">
    <property type="entry name" value="HATPase_c"/>
    <property type="match status" value="1"/>
</dbReference>
<evidence type="ECO:0000256" key="3">
    <source>
        <dbReference type="ARBA" id="ARBA00022553"/>
    </source>
</evidence>
<dbReference type="SUPFAM" id="SSF47384">
    <property type="entry name" value="Homodimeric domain of signal transducing histidine kinase"/>
    <property type="match status" value="1"/>
</dbReference>
<evidence type="ECO:0000256" key="2">
    <source>
        <dbReference type="ARBA" id="ARBA00012438"/>
    </source>
</evidence>
<reference evidence="11 12" key="1">
    <citation type="journal article" date="2020" name="Sci. Rep.">
        <title>A novel cyanobacterial geosmin producer, revising GeoA distribution and dispersion patterns in Bacteria.</title>
        <authorList>
            <person name="Churro C."/>
            <person name="Semedo-Aguiar A.P."/>
            <person name="Silva A.D."/>
            <person name="Pereira-Leal J.B."/>
            <person name="Leite R.B."/>
        </authorList>
    </citation>
    <scope>NUCLEOTIDE SEQUENCE [LARGE SCALE GENOMIC DNA]</scope>
    <source>
        <strain evidence="11 12">IPMA8</strain>
    </source>
</reference>
<dbReference type="InterPro" id="IPR052162">
    <property type="entry name" value="Sensor_kinase/Photoreceptor"/>
</dbReference>
<dbReference type="EMBL" id="SRRZ01000027">
    <property type="protein sequence ID" value="NQE34241.1"/>
    <property type="molecule type" value="Genomic_DNA"/>
</dbReference>
<feature type="coiled-coil region" evidence="7">
    <location>
        <begin position="692"/>
        <end position="723"/>
    </location>
</feature>
<dbReference type="InterPro" id="IPR013655">
    <property type="entry name" value="PAS_fold_3"/>
</dbReference>
<sequence>MPEIPVESATLFQNSITELEQAESALELAWNELEKQTAETIARIANAGSANTQEITARFAEAKQLRQQLQSKIKQTNSRLELHLQNSPMAVIEWDREFRIVRWSPMAEQIFGWSAAEVIGKDWHEWSIVHQEDFEQVCAVTNQLLQGREPRNISHNRNHTKDGSVIYCEWYNSALIDESGTVVSILSFARDLTEYHRTQEELHQREQAFSALAENAPDIIARFDREFRHLYINHAVESATGKTPAELIGKSNRQSGMPPHLCDLWDETLLKVFGTGQQETIEFEIPTTEGIKHYHCRVIPEFAEDNSVKTVLSIARDITELKQVESQLRQSESKFRVLVDSNMIGLIFWNLNGSITDANAAFLNSVNYTRDDLLSGRINWQEMTPPEYVRLDTEKVAELKARNTVVPFEKEFIRSDGSRVPVMLGSSFLEGTKQLGVSFVLDLSERKQAKSELQQHQQLLESILTTIPNFLYIYDAVENKTIYANESVTPILGYTAKEWQDFGTDAIANLVHSKDLLKLITGMERLKHSSNPYETDDIDYRIKHKNGEWRWVHARSTIFKRTPDGKMRQIIGSVLDISDRKQAEESLKQQKELLQTIFDNVPIMLGLLDKNGKINWVNRHWEQVLGWSLAEIKGRDILAEFYPQPEYREYVFDKIQAANENWSDFKTKVRDGRIIDTSWANVRLSDGRCIGIGQDITERKRVEAELKELNETLEAQVAQRTAELETFFDTLPDCIYVVERDNMRLSFVNHPLVEFSGLDSRQQMQGKTIFECYPSEIAERFCRENLQVFESGKTLHYQEKFVVIPGGNAYFDTFKIPMRNLNGEVYALIGTARDVTELVETKQALSERTEQLEAANQELESFSYSVSHDLRAPLRHISGFVDALKQRLEATEVLSDRKIVHYLEVIEDSSQKMSLLIDGLLALSRVARTELMYIPIDLTRLVQTAIKLTKPPTVADPAQTPHSVEFAVGNLPTVTGDPTLLQQVFSNLISNAVKFSRGRTPATIVIEALPDGTIFVKDNGVGFPMEYADRLFGAFQRLHSQREFEGTGIGLAIVQRIINRHGGTIWAESLPSQGATFYFRLGQTISNANIDS</sequence>
<evidence type="ECO:0000256" key="7">
    <source>
        <dbReference type="SAM" id="Coils"/>
    </source>
</evidence>
<feature type="domain" description="PAC" evidence="10">
    <location>
        <begin position="146"/>
        <end position="204"/>
    </location>
</feature>
<gene>
    <name evidence="11" type="primary">cph1_6</name>
    <name evidence="11" type="ORF">E5S67_01965</name>
</gene>
<dbReference type="SMART" id="SM00086">
    <property type="entry name" value="PAC"/>
    <property type="match status" value="5"/>
</dbReference>
<feature type="domain" description="PAC" evidence="10">
    <location>
        <begin position="279"/>
        <end position="330"/>
    </location>
</feature>
<dbReference type="CDD" id="cd00130">
    <property type="entry name" value="PAS"/>
    <property type="match status" value="5"/>
</dbReference>
<dbReference type="PROSITE" id="PS50109">
    <property type="entry name" value="HIS_KIN"/>
    <property type="match status" value="1"/>
</dbReference>
<dbReference type="Proteomes" id="UP000702425">
    <property type="component" value="Unassembled WGS sequence"/>
</dbReference>
<evidence type="ECO:0000256" key="4">
    <source>
        <dbReference type="ARBA" id="ARBA00022679"/>
    </source>
</evidence>
<feature type="domain" description="PAS" evidence="9">
    <location>
        <begin position="76"/>
        <end position="148"/>
    </location>
</feature>
<dbReference type="InterPro" id="IPR003594">
    <property type="entry name" value="HATPase_dom"/>
</dbReference>
<evidence type="ECO:0000313" key="11">
    <source>
        <dbReference type="EMBL" id="NQE34241.1"/>
    </source>
</evidence>
<feature type="domain" description="PAS" evidence="9">
    <location>
        <begin position="331"/>
        <end position="387"/>
    </location>
</feature>
<dbReference type="InterPro" id="IPR000014">
    <property type="entry name" value="PAS"/>
</dbReference>
<dbReference type="InterPro" id="IPR005467">
    <property type="entry name" value="His_kinase_dom"/>
</dbReference>
<dbReference type="EC" id="2.7.13.3" evidence="2"/>
<dbReference type="InterPro" id="IPR004358">
    <property type="entry name" value="Sig_transdc_His_kin-like_C"/>
</dbReference>
<evidence type="ECO:0000256" key="6">
    <source>
        <dbReference type="ARBA" id="ARBA00023012"/>
    </source>
</evidence>
<dbReference type="InterPro" id="IPR036097">
    <property type="entry name" value="HisK_dim/P_sf"/>
</dbReference>
<dbReference type="PROSITE" id="PS50112">
    <property type="entry name" value="PAS"/>
    <property type="match status" value="5"/>
</dbReference>
<keyword evidence="3" id="KW-0597">Phosphoprotein</keyword>
<dbReference type="SMART" id="SM00091">
    <property type="entry name" value="PAS"/>
    <property type="match status" value="6"/>
</dbReference>
<dbReference type="InterPro" id="IPR035965">
    <property type="entry name" value="PAS-like_dom_sf"/>
</dbReference>
<dbReference type="PRINTS" id="PR00344">
    <property type="entry name" value="BCTRLSENSOR"/>
</dbReference>
<name>A0ABX2CV11_9CYAN</name>
<keyword evidence="5" id="KW-0418">Kinase</keyword>
<dbReference type="GO" id="GO:0004673">
    <property type="term" value="F:protein histidine kinase activity"/>
    <property type="evidence" value="ECO:0007669"/>
    <property type="project" value="UniProtKB-EC"/>
</dbReference>
<evidence type="ECO:0000259" key="8">
    <source>
        <dbReference type="PROSITE" id="PS50109"/>
    </source>
</evidence>
<proteinExistence type="predicted"/>
<dbReference type="PROSITE" id="PS50113">
    <property type="entry name" value="PAC"/>
    <property type="match status" value="4"/>
</dbReference>
<dbReference type="InterPro" id="IPR000700">
    <property type="entry name" value="PAS-assoc_C"/>
</dbReference>
<feature type="domain" description="PAC" evidence="10">
    <location>
        <begin position="536"/>
        <end position="589"/>
    </location>
</feature>
<comment type="catalytic activity">
    <reaction evidence="1">
        <text>ATP + protein L-histidine = ADP + protein N-phospho-L-histidine.</text>
        <dbReference type="EC" id="2.7.13.3"/>
    </reaction>
</comment>
<dbReference type="NCBIfam" id="TIGR00229">
    <property type="entry name" value="sensory_box"/>
    <property type="match status" value="6"/>
</dbReference>
<dbReference type="CDD" id="cd00082">
    <property type="entry name" value="HisKA"/>
    <property type="match status" value="1"/>
</dbReference>
<dbReference type="Gene3D" id="3.30.450.20">
    <property type="entry name" value="PAS domain"/>
    <property type="match status" value="6"/>
</dbReference>
<dbReference type="Pfam" id="PF00512">
    <property type="entry name" value="HisKA"/>
    <property type="match status" value="1"/>
</dbReference>
<dbReference type="Pfam" id="PF08447">
    <property type="entry name" value="PAS_3"/>
    <property type="match status" value="1"/>
</dbReference>
<dbReference type="Pfam" id="PF02518">
    <property type="entry name" value="HATPase_c"/>
    <property type="match status" value="1"/>
</dbReference>
<evidence type="ECO:0000259" key="9">
    <source>
        <dbReference type="PROSITE" id="PS50112"/>
    </source>
</evidence>
<dbReference type="Pfam" id="PF00989">
    <property type="entry name" value="PAS"/>
    <property type="match status" value="1"/>
</dbReference>
<feature type="domain" description="PAS" evidence="9">
    <location>
        <begin position="590"/>
        <end position="642"/>
    </location>
</feature>
<dbReference type="SUPFAM" id="SSF55785">
    <property type="entry name" value="PYP-like sensor domain (PAS domain)"/>
    <property type="match status" value="6"/>
</dbReference>
<feature type="coiled-coil region" evidence="7">
    <location>
        <begin position="16"/>
        <end position="86"/>
    </location>
</feature>
<dbReference type="SMART" id="SM00388">
    <property type="entry name" value="HisKA"/>
    <property type="match status" value="1"/>
</dbReference>
<keyword evidence="7" id="KW-0175">Coiled coil</keyword>
<keyword evidence="6" id="KW-0902">Two-component regulatory system</keyword>
<dbReference type="InterPro" id="IPR036890">
    <property type="entry name" value="HATPase_C_sf"/>
</dbReference>
<feature type="domain" description="Histidine kinase" evidence="8">
    <location>
        <begin position="865"/>
        <end position="1085"/>
    </location>
</feature>
<dbReference type="PANTHER" id="PTHR43304">
    <property type="entry name" value="PHYTOCHROME-LIKE PROTEIN CPH1"/>
    <property type="match status" value="1"/>
</dbReference>
<comment type="caution">
    <text evidence="11">The sequence shown here is derived from an EMBL/GenBank/DDBJ whole genome shotgun (WGS) entry which is preliminary data.</text>
</comment>
<dbReference type="InterPro" id="IPR003661">
    <property type="entry name" value="HisK_dim/P_dom"/>
</dbReference>
<evidence type="ECO:0000259" key="10">
    <source>
        <dbReference type="PROSITE" id="PS50113"/>
    </source>
</evidence>
<evidence type="ECO:0000256" key="1">
    <source>
        <dbReference type="ARBA" id="ARBA00000085"/>
    </source>
</evidence>
<feature type="domain" description="PAS" evidence="9">
    <location>
        <begin position="456"/>
        <end position="530"/>
    </location>
</feature>
<dbReference type="Pfam" id="PF08448">
    <property type="entry name" value="PAS_4"/>
    <property type="match status" value="3"/>
</dbReference>
<dbReference type="SUPFAM" id="SSF55874">
    <property type="entry name" value="ATPase domain of HSP90 chaperone/DNA topoisomerase II/histidine kinase"/>
    <property type="match status" value="1"/>
</dbReference>
<evidence type="ECO:0000256" key="5">
    <source>
        <dbReference type="ARBA" id="ARBA00022777"/>
    </source>
</evidence>
<organism evidence="11 12">
    <name type="scientific">Microcoleus asticus IPMA8</name>
    <dbReference type="NCBI Taxonomy" id="2563858"/>
    <lineage>
        <taxon>Bacteria</taxon>
        <taxon>Bacillati</taxon>
        <taxon>Cyanobacteriota</taxon>
        <taxon>Cyanophyceae</taxon>
        <taxon>Oscillatoriophycideae</taxon>
        <taxon>Oscillatoriales</taxon>
        <taxon>Microcoleaceae</taxon>
        <taxon>Microcoleus</taxon>
        <taxon>Microcoleus asticus</taxon>
    </lineage>
</organism>
<dbReference type="Pfam" id="PF13426">
    <property type="entry name" value="PAS_9"/>
    <property type="match status" value="1"/>
</dbReference>
<accession>A0ABX2CV11</accession>
<dbReference type="Gene3D" id="3.30.565.10">
    <property type="entry name" value="Histidine kinase-like ATPase, C-terminal domain"/>
    <property type="match status" value="1"/>
</dbReference>
<dbReference type="Gene3D" id="1.10.287.130">
    <property type="match status" value="1"/>
</dbReference>
<feature type="coiled-coil region" evidence="7">
    <location>
        <begin position="835"/>
        <end position="862"/>
    </location>
</feature>
<dbReference type="RefSeq" id="WP_172186853.1">
    <property type="nucleotide sequence ID" value="NZ_CAWPPK010000190.1"/>
</dbReference>
<feature type="domain" description="PAC" evidence="10">
    <location>
        <begin position="795"/>
        <end position="847"/>
    </location>
</feature>
<evidence type="ECO:0000313" key="12">
    <source>
        <dbReference type="Proteomes" id="UP000702425"/>
    </source>
</evidence>
<dbReference type="PANTHER" id="PTHR43304:SF1">
    <property type="entry name" value="PAC DOMAIN-CONTAINING PROTEIN"/>
    <property type="match status" value="1"/>
</dbReference>
<dbReference type="InterPro" id="IPR013656">
    <property type="entry name" value="PAS_4"/>
</dbReference>
<keyword evidence="12" id="KW-1185">Reference proteome</keyword>